<accession>A0A9P6IDK0</accession>
<dbReference type="InterPro" id="IPR036812">
    <property type="entry name" value="NAD(P)_OxRdtase_dom_sf"/>
</dbReference>
<dbReference type="Pfam" id="PF00248">
    <property type="entry name" value="Aldo_ket_red"/>
    <property type="match status" value="1"/>
</dbReference>
<protein>
    <submittedName>
        <fullName evidence="5">Aldo keto reductase protein</fullName>
    </submittedName>
</protein>
<sequence length="503" mass="55935">MVFSNYGTGTQNNNTGSGNQYNAINFLAEKKSSSFLADLRVTDPRDDKIRIEDTKGGLLRDSYNWILENEDFCQWREDTQRRLLWIKGDPGKGKTMLMCGTIDELRQSGEEPILFFCQAADERLNTATSVLRGLLYALFCQWPLLTESFLGKYENAGKQLFEDANAWNILRGMMMTTTLHESLEGVVLVIDALDECTSGLDQLLRVITSQPGVSDEPAMIASIVHALRAGYRLIDTAQMYGTESVVGKAIRESGVPREEITVVTKLWHSYHHMPGEALSKSLERLQLDYVDVYLMHFPCATTPDMKPLGIEGSPTFVETWKMMEGLVGPKCRAIGVSNFTQKTWATLLENASVLPAVNQIELHALNPCLNLVPYCQSKGIHVMGCGIMGGAYGPPFDQLLTNKIFVNLAKAKGCSVGVIHLSWVVQRGITAIFTSKSHSRLEDNLRLVTLNDDEMSIMNSAKDIIGERRMIDILRDKPEGKLTVVGASMVELGFEDDEGNFLT</sequence>
<reference evidence="5" key="2">
    <citation type="submission" date="2020-11" db="EMBL/GenBank/DDBJ databases">
        <title>Whole genome sequencing of Colletotrichum sp.</title>
        <authorList>
            <person name="Li H."/>
        </authorList>
    </citation>
    <scope>NUCLEOTIDE SEQUENCE</scope>
    <source>
        <strain evidence="5">CkLH20</strain>
    </source>
</reference>
<keyword evidence="1" id="KW-0677">Repeat</keyword>
<reference evidence="5" key="1">
    <citation type="submission" date="2020-03" db="EMBL/GenBank/DDBJ databases">
        <authorList>
            <person name="He L."/>
        </authorList>
    </citation>
    <scope>NUCLEOTIDE SEQUENCE</scope>
    <source>
        <strain evidence="5">CkLH20</strain>
    </source>
</reference>
<comment type="caution">
    <text evidence="5">The sequence shown here is derived from an EMBL/GenBank/DDBJ whole genome shotgun (WGS) entry which is preliminary data.</text>
</comment>
<evidence type="ECO:0000313" key="6">
    <source>
        <dbReference type="Proteomes" id="UP000781932"/>
    </source>
</evidence>
<feature type="domain" description="Nephrocystin 3-like N-terminal" evidence="4">
    <location>
        <begin position="62"/>
        <end position="209"/>
    </location>
</feature>
<dbReference type="RefSeq" id="XP_038750903.1">
    <property type="nucleotide sequence ID" value="XM_038883308.1"/>
</dbReference>
<feature type="domain" description="NADP-dependent oxidoreductase" evidence="3">
    <location>
        <begin position="212"/>
        <end position="461"/>
    </location>
</feature>
<dbReference type="InterPro" id="IPR020471">
    <property type="entry name" value="AKR"/>
</dbReference>
<dbReference type="EMBL" id="JAATWM020000002">
    <property type="protein sequence ID" value="KAF9881442.1"/>
    <property type="molecule type" value="Genomic_DNA"/>
</dbReference>
<dbReference type="InterPro" id="IPR023210">
    <property type="entry name" value="NADP_OxRdtase_dom"/>
</dbReference>
<dbReference type="Proteomes" id="UP000781932">
    <property type="component" value="Unassembled WGS sequence"/>
</dbReference>
<dbReference type="PROSITE" id="PS00798">
    <property type="entry name" value="ALDOKETO_REDUCTASE_1"/>
    <property type="match status" value="1"/>
</dbReference>
<keyword evidence="6" id="KW-1185">Reference proteome</keyword>
<dbReference type="PROSITE" id="PS00062">
    <property type="entry name" value="ALDOKETO_REDUCTASE_2"/>
    <property type="match status" value="1"/>
</dbReference>
<evidence type="ECO:0000256" key="1">
    <source>
        <dbReference type="ARBA" id="ARBA00022737"/>
    </source>
</evidence>
<dbReference type="CDD" id="cd19071">
    <property type="entry name" value="AKR_AKR1-5-like"/>
    <property type="match status" value="1"/>
</dbReference>
<dbReference type="PANTHER" id="PTHR11732">
    <property type="entry name" value="ALDO/KETO REDUCTASE"/>
    <property type="match status" value="1"/>
</dbReference>
<gene>
    <name evidence="5" type="ORF">CkaCkLH20_00588</name>
</gene>
<organism evidence="5 6">
    <name type="scientific">Colletotrichum karsti</name>
    <dbReference type="NCBI Taxonomy" id="1095194"/>
    <lineage>
        <taxon>Eukaryota</taxon>
        <taxon>Fungi</taxon>
        <taxon>Dikarya</taxon>
        <taxon>Ascomycota</taxon>
        <taxon>Pezizomycotina</taxon>
        <taxon>Sordariomycetes</taxon>
        <taxon>Hypocreomycetidae</taxon>
        <taxon>Glomerellales</taxon>
        <taxon>Glomerellaceae</taxon>
        <taxon>Colletotrichum</taxon>
        <taxon>Colletotrichum boninense species complex</taxon>
    </lineage>
</organism>
<name>A0A9P6IDK0_9PEZI</name>
<dbReference type="GeneID" id="62156382"/>
<dbReference type="Pfam" id="PF24883">
    <property type="entry name" value="NPHP3_N"/>
    <property type="match status" value="1"/>
</dbReference>
<evidence type="ECO:0000259" key="3">
    <source>
        <dbReference type="Pfam" id="PF00248"/>
    </source>
</evidence>
<dbReference type="InterPro" id="IPR056884">
    <property type="entry name" value="NPHP3-like_N"/>
</dbReference>
<evidence type="ECO:0000313" key="5">
    <source>
        <dbReference type="EMBL" id="KAF9881442.1"/>
    </source>
</evidence>
<evidence type="ECO:0000256" key="2">
    <source>
        <dbReference type="ARBA" id="ARBA00023002"/>
    </source>
</evidence>
<dbReference type="OrthoDB" id="538223at2759"/>
<dbReference type="PRINTS" id="PR00069">
    <property type="entry name" value="ALDKETRDTASE"/>
</dbReference>
<dbReference type="InterPro" id="IPR018170">
    <property type="entry name" value="Aldo/ket_reductase_CS"/>
</dbReference>
<dbReference type="Gene3D" id="3.20.20.100">
    <property type="entry name" value="NADP-dependent oxidoreductase domain"/>
    <property type="match status" value="1"/>
</dbReference>
<proteinExistence type="predicted"/>
<dbReference type="AlphaFoldDB" id="A0A9P6IDK0"/>
<dbReference type="SUPFAM" id="SSF51430">
    <property type="entry name" value="NAD(P)-linked oxidoreductase"/>
    <property type="match status" value="1"/>
</dbReference>
<evidence type="ECO:0000259" key="4">
    <source>
        <dbReference type="Pfam" id="PF24883"/>
    </source>
</evidence>
<dbReference type="GO" id="GO:0016491">
    <property type="term" value="F:oxidoreductase activity"/>
    <property type="evidence" value="ECO:0007669"/>
    <property type="project" value="UniProtKB-KW"/>
</dbReference>
<keyword evidence="2" id="KW-0560">Oxidoreductase</keyword>